<comment type="caution">
    <text evidence="8">The sequence shown here is derived from an EMBL/GenBank/DDBJ whole genome shotgun (WGS) entry which is preliminary data.</text>
</comment>
<protein>
    <submittedName>
        <fullName evidence="8">Integrase/recombinase XerD</fullName>
    </submittedName>
</protein>
<evidence type="ECO:0000256" key="2">
    <source>
        <dbReference type="ARBA" id="ARBA00022908"/>
    </source>
</evidence>
<evidence type="ECO:0000256" key="4">
    <source>
        <dbReference type="ARBA" id="ARBA00023172"/>
    </source>
</evidence>
<feature type="domain" description="Core-binding (CB)" evidence="7">
    <location>
        <begin position="3"/>
        <end position="88"/>
    </location>
</feature>
<evidence type="ECO:0000256" key="5">
    <source>
        <dbReference type="PROSITE-ProRule" id="PRU01248"/>
    </source>
</evidence>
<evidence type="ECO:0000313" key="9">
    <source>
        <dbReference type="Proteomes" id="UP000245678"/>
    </source>
</evidence>
<organism evidence="8 9">
    <name type="scientific">Mucilaginibacter oryzae</name>
    <dbReference type="NCBI Taxonomy" id="468058"/>
    <lineage>
        <taxon>Bacteria</taxon>
        <taxon>Pseudomonadati</taxon>
        <taxon>Bacteroidota</taxon>
        <taxon>Sphingobacteriia</taxon>
        <taxon>Sphingobacteriales</taxon>
        <taxon>Sphingobacteriaceae</taxon>
        <taxon>Mucilaginibacter</taxon>
    </lineage>
</organism>
<keyword evidence="4" id="KW-0233">DNA recombination</keyword>
<feature type="domain" description="Tyr recombinase" evidence="6">
    <location>
        <begin position="110"/>
        <end position="302"/>
    </location>
</feature>
<dbReference type="RefSeq" id="WP_109610608.1">
    <property type="nucleotide sequence ID" value="NZ_QGHA01000017.1"/>
</dbReference>
<evidence type="ECO:0000256" key="3">
    <source>
        <dbReference type="ARBA" id="ARBA00023125"/>
    </source>
</evidence>
<gene>
    <name evidence="8" type="ORF">LX99_04840</name>
</gene>
<evidence type="ECO:0000259" key="7">
    <source>
        <dbReference type="PROSITE" id="PS51900"/>
    </source>
</evidence>
<dbReference type="PANTHER" id="PTHR30349:SF81">
    <property type="entry name" value="TYROSINE RECOMBINASE XERC"/>
    <property type="match status" value="1"/>
</dbReference>
<dbReference type="InterPro" id="IPR050090">
    <property type="entry name" value="Tyrosine_recombinase_XerCD"/>
</dbReference>
<dbReference type="InterPro" id="IPR004107">
    <property type="entry name" value="Integrase_SAM-like_N"/>
</dbReference>
<evidence type="ECO:0000313" key="8">
    <source>
        <dbReference type="EMBL" id="PWK68315.1"/>
    </source>
</evidence>
<dbReference type="Gene3D" id="1.10.150.130">
    <property type="match status" value="1"/>
</dbReference>
<dbReference type="AlphaFoldDB" id="A0A316GXH8"/>
<keyword evidence="3 5" id="KW-0238">DNA-binding</keyword>
<dbReference type="InterPro" id="IPR002104">
    <property type="entry name" value="Integrase_catalytic"/>
</dbReference>
<dbReference type="GO" id="GO:0015074">
    <property type="term" value="P:DNA integration"/>
    <property type="evidence" value="ECO:0007669"/>
    <property type="project" value="UniProtKB-KW"/>
</dbReference>
<dbReference type="GO" id="GO:0003677">
    <property type="term" value="F:DNA binding"/>
    <property type="evidence" value="ECO:0007669"/>
    <property type="project" value="UniProtKB-UniRule"/>
</dbReference>
<reference evidence="8 9" key="1">
    <citation type="submission" date="2018-05" db="EMBL/GenBank/DDBJ databases">
        <title>Genomic Encyclopedia of Archaeal and Bacterial Type Strains, Phase II (KMG-II): from individual species to whole genera.</title>
        <authorList>
            <person name="Goeker M."/>
        </authorList>
    </citation>
    <scope>NUCLEOTIDE SEQUENCE [LARGE SCALE GENOMIC DNA]</scope>
    <source>
        <strain evidence="8 9">DSM 19975</strain>
    </source>
</reference>
<dbReference type="SUPFAM" id="SSF56349">
    <property type="entry name" value="DNA breaking-rejoining enzymes"/>
    <property type="match status" value="1"/>
</dbReference>
<evidence type="ECO:0000256" key="1">
    <source>
        <dbReference type="ARBA" id="ARBA00022829"/>
    </source>
</evidence>
<evidence type="ECO:0000259" key="6">
    <source>
        <dbReference type="PROSITE" id="PS51898"/>
    </source>
</evidence>
<dbReference type="InterPro" id="IPR044068">
    <property type="entry name" value="CB"/>
</dbReference>
<sequence>MTETLQQATQSFLQHCKYEKNLSEKTILFYKLDLKQFCDFIKLNDYPQIIYEINKNHIKHYVRDISNWKIKTIKRKIASLKAMFNYLEYEDFIETNPVRKVKINLKEAIALPKALNKEEIENMIQLTYQEVAIVPKSKYAYCEKIRNATVLELLFSTGARVSEIAGLKLNDINISSGVIKLKGKGNKERIIQICNPDTLALMVVYCDLFQGKITASGGYLLINRLGNKLSDQSIRNLVNAIAIKAKISKKVTPHTFRHSFATLLLENDVDIKYIQSMLGHSSIVTTQIYTQVNVQKQKQLLTDKHPRKEFMLATL</sequence>
<dbReference type="EMBL" id="QGHA01000017">
    <property type="protein sequence ID" value="PWK68315.1"/>
    <property type="molecule type" value="Genomic_DNA"/>
</dbReference>
<dbReference type="Proteomes" id="UP000245678">
    <property type="component" value="Unassembled WGS sequence"/>
</dbReference>
<dbReference type="PANTHER" id="PTHR30349">
    <property type="entry name" value="PHAGE INTEGRASE-RELATED"/>
    <property type="match status" value="1"/>
</dbReference>
<dbReference type="GO" id="GO:0007059">
    <property type="term" value="P:chromosome segregation"/>
    <property type="evidence" value="ECO:0007669"/>
    <property type="project" value="UniProtKB-KW"/>
</dbReference>
<accession>A0A316GXH8</accession>
<proteinExistence type="predicted"/>
<dbReference type="InterPro" id="IPR010998">
    <property type="entry name" value="Integrase_recombinase_N"/>
</dbReference>
<name>A0A316GXH8_9SPHI</name>
<keyword evidence="9" id="KW-1185">Reference proteome</keyword>
<dbReference type="PROSITE" id="PS51900">
    <property type="entry name" value="CB"/>
    <property type="match status" value="1"/>
</dbReference>
<keyword evidence="1" id="KW-0159">Chromosome partition</keyword>
<keyword evidence="2" id="KW-0229">DNA integration</keyword>
<dbReference type="Pfam" id="PF02899">
    <property type="entry name" value="Phage_int_SAM_1"/>
    <property type="match status" value="1"/>
</dbReference>
<dbReference type="GO" id="GO:0006310">
    <property type="term" value="P:DNA recombination"/>
    <property type="evidence" value="ECO:0007669"/>
    <property type="project" value="UniProtKB-KW"/>
</dbReference>
<dbReference type="InterPro" id="IPR011010">
    <property type="entry name" value="DNA_brk_join_enz"/>
</dbReference>
<dbReference type="PROSITE" id="PS51898">
    <property type="entry name" value="TYR_RECOMBINASE"/>
    <property type="match status" value="1"/>
</dbReference>
<dbReference type="Gene3D" id="1.10.443.10">
    <property type="entry name" value="Intergrase catalytic core"/>
    <property type="match status" value="1"/>
</dbReference>
<dbReference type="Pfam" id="PF00589">
    <property type="entry name" value="Phage_integrase"/>
    <property type="match status" value="1"/>
</dbReference>
<dbReference type="InterPro" id="IPR013762">
    <property type="entry name" value="Integrase-like_cat_sf"/>
</dbReference>